<protein>
    <recommendedName>
        <fullName evidence="1">Lcl C-terminal domain-containing protein</fullName>
    </recommendedName>
</protein>
<evidence type="ECO:0000313" key="2">
    <source>
        <dbReference type="EMBL" id="KKN41425.1"/>
    </source>
</evidence>
<feature type="domain" description="Lcl C-terminal" evidence="1">
    <location>
        <begin position="43"/>
        <end position="169"/>
    </location>
</feature>
<accession>A0A0F9QBR9</accession>
<sequence length="172" mass="19278">MKLKLLYALATISLSFNIAAAQTCYVGADTTTPTDRFTINTDGTVSDIESGLMWQRCSYGQTYNTETQLCEGSTPSLTWQEALRGAKNDTTADYDDWQMPNIKELASILEHSCTEPSINEEVFFGTKLQNYWSNTSGVSTMSSAWVYQFDSGLNSLHAKTSNVYLRLVRYEK</sequence>
<proteinExistence type="predicted"/>
<dbReference type="EMBL" id="LAZR01001647">
    <property type="protein sequence ID" value="KKN41425.1"/>
    <property type="molecule type" value="Genomic_DNA"/>
</dbReference>
<evidence type="ECO:0000259" key="1">
    <source>
        <dbReference type="Pfam" id="PF07603"/>
    </source>
</evidence>
<organism evidence="2">
    <name type="scientific">marine sediment metagenome</name>
    <dbReference type="NCBI Taxonomy" id="412755"/>
    <lineage>
        <taxon>unclassified sequences</taxon>
        <taxon>metagenomes</taxon>
        <taxon>ecological metagenomes</taxon>
    </lineage>
</organism>
<dbReference type="InterPro" id="IPR011460">
    <property type="entry name" value="Lcl_C"/>
</dbReference>
<dbReference type="PANTHER" id="PTHR35812:SF1">
    <property type="entry name" value="LIPOPROTEIN"/>
    <property type="match status" value="1"/>
</dbReference>
<comment type="caution">
    <text evidence="2">The sequence shown here is derived from an EMBL/GenBank/DDBJ whole genome shotgun (WGS) entry which is preliminary data.</text>
</comment>
<gene>
    <name evidence="2" type="ORF">LCGC14_0723370</name>
</gene>
<reference evidence="2" key="1">
    <citation type="journal article" date="2015" name="Nature">
        <title>Complex archaea that bridge the gap between prokaryotes and eukaryotes.</title>
        <authorList>
            <person name="Spang A."/>
            <person name="Saw J.H."/>
            <person name="Jorgensen S.L."/>
            <person name="Zaremba-Niedzwiedzka K."/>
            <person name="Martijn J."/>
            <person name="Lind A.E."/>
            <person name="van Eijk R."/>
            <person name="Schleper C."/>
            <person name="Guy L."/>
            <person name="Ettema T.J."/>
        </authorList>
    </citation>
    <scope>NUCLEOTIDE SEQUENCE</scope>
</reference>
<dbReference type="Pfam" id="PF07603">
    <property type="entry name" value="Lcl_C"/>
    <property type="match status" value="1"/>
</dbReference>
<name>A0A0F9QBR9_9ZZZZ</name>
<dbReference type="PANTHER" id="PTHR35812">
    <property type="entry name" value="LIPOPROTEIN"/>
    <property type="match status" value="1"/>
</dbReference>
<dbReference type="AlphaFoldDB" id="A0A0F9QBR9"/>